<sequence length="289" mass="33681">MMDGQGVQRSFLYKFGDPKFFNKIKFKILYDWAVLCYEVRKITKLSYYNEYAPIWDSPGSPERTKDALAIPLKEAGSLQWKHLCYNGELRDFDNLNIEVGGGLSKFKYLQMKSWFGNVTEEVGSTNGLVDQMQLDVPMKKEVARWYWLMMDIVDGEFNLPEEIWRECLSEPQLKDLWHVSTTLLYNTVKPVALRRNHLFSIRRAFWTPKKLSRMRQDNVVRCKKCGFASADDLHMFIDCPLLRKFWQEVGDAINKILPSCQKVVVSGPATVFLHSGLWVIHWSMGQVSM</sequence>
<accession>A0AAV7KLB6</accession>
<gene>
    <name evidence="1" type="ORF">NDU88_000010</name>
</gene>
<reference evidence="1 2" key="1">
    <citation type="journal article" date="2022" name="bioRxiv">
        <title>Sequencing and chromosome-scale assembly of the giantPleurodeles waltlgenome.</title>
        <authorList>
            <person name="Brown T."/>
            <person name="Elewa A."/>
            <person name="Iarovenko S."/>
            <person name="Subramanian E."/>
            <person name="Araus A.J."/>
            <person name="Petzold A."/>
            <person name="Susuki M."/>
            <person name="Suzuki K.-i.T."/>
            <person name="Hayashi T."/>
            <person name="Toyoda A."/>
            <person name="Oliveira C."/>
            <person name="Osipova E."/>
            <person name="Leigh N.D."/>
            <person name="Simon A."/>
            <person name="Yun M.H."/>
        </authorList>
    </citation>
    <scope>NUCLEOTIDE SEQUENCE [LARGE SCALE GENOMIC DNA]</scope>
    <source>
        <strain evidence="1">20211129_DDA</strain>
        <tissue evidence="1">Liver</tissue>
    </source>
</reference>
<comment type="caution">
    <text evidence="1">The sequence shown here is derived from an EMBL/GenBank/DDBJ whole genome shotgun (WGS) entry which is preliminary data.</text>
</comment>
<keyword evidence="2" id="KW-1185">Reference proteome</keyword>
<evidence type="ECO:0008006" key="3">
    <source>
        <dbReference type="Google" id="ProtNLM"/>
    </source>
</evidence>
<evidence type="ECO:0000313" key="2">
    <source>
        <dbReference type="Proteomes" id="UP001066276"/>
    </source>
</evidence>
<protein>
    <recommendedName>
        <fullName evidence="3">Reverse transcriptase zinc-binding domain-containing protein</fullName>
    </recommendedName>
</protein>
<proteinExistence type="predicted"/>
<organism evidence="1 2">
    <name type="scientific">Pleurodeles waltl</name>
    <name type="common">Iberian ribbed newt</name>
    <dbReference type="NCBI Taxonomy" id="8319"/>
    <lineage>
        <taxon>Eukaryota</taxon>
        <taxon>Metazoa</taxon>
        <taxon>Chordata</taxon>
        <taxon>Craniata</taxon>
        <taxon>Vertebrata</taxon>
        <taxon>Euteleostomi</taxon>
        <taxon>Amphibia</taxon>
        <taxon>Batrachia</taxon>
        <taxon>Caudata</taxon>
        <taxon>Salamandroidea</taxon>
        <taxon>Salamandridae</taxon>
        <taxon>Pleurodelinae</taxon>
        <taxon>Pleurodeles</taxon>
    </lineage>
</organism>
<dbReference type="Proteomes" id="UP001066276">
    <property type="component" value="Unassembled WGS sequence"/>
</dbReference>
<dbReference type="EMBL" id="JANPWB010000018">
    <property type="protein sequence ID" value="KAJ1079756.1"/>
    <property type="molecule type" value="Genomic_DNA"/>
</dbReference>
<name>A0AAV7KLB6_PLEWA</name>
<evidence type="ECO:0000313" key="1">
    <source>
        <dbReference type="EMBL" id="KAJ1079756.1"/>
    </source>
</evidence>
<dbReference type="AlphaFoldDB" id="A0AAV7KLB6"/>